<feature type="transmembrane region" description="Helical" evidence="6">
    <location>
        <begin position="59"/>
        <end position="80"/>
    </location>
</feature>
<dbReference type="InterPro" id="IPR050833">
    <property type="entry name" value="Poly_Biosynth_Transport"/>
</dbReference>
<feature type="transmembrane region" description="Helical" evidence="6">
    <location>
        <begin position="25"/>
        <end position="47"/>
    </location>
</feature>
<gene>
    <name evidence="7" type="ORF">METZ01_LOCUS87344</name>
</gene>
<dbReference type="Pfam" id="PF01943">
    <property type="entry name" value="Polysacc_synt"/>
    <property type="match status" value="1"/>
</dbReference>
<evidence type="ECO:0008006" key="8">
    <source>
        <dbReference type="Google" id="ProtNLM"/>
    </source>
</evidence>
<sequence>MTKSQDDRTGEALNKGFSKRFHSKLAGDAAALSVAHVLGLVVPFLTIPYLARVLRPEGFGLLLFAQSFGLWLVLVIEFGFDLSGTRIVSRIREDPTRLAEVVLGVQSAKILALLLTIPLAVAAFIAVPLFRENPAYLLWGFLFAGARGLSPNWYFFGQERMIAPAFLEAGGKIIAAVGVFLLVKIPEDGWRVLALQALGMSAAVAYMTGWMHSEVSWVRPSLRAGFHMLKKSSAIFVFRGSSGLYMQANAFVLGLITNPAVVGLFGGAERIIRAGISLLQPLSQAFFPRLSHSAVKDLEEAGRLLGLSLVWIGGLSFIMGAASFLAAPVLVNILLGPGYESAVPILRALSVLVPIIGVGTVFGIQWALPWGFELPFSGLVVLAGALNLVLAFLLVPRFGGMGMASSVVTAEALVACGLVVLFLRKGGSLWPLRIASTETIHEHS</sequence>
<evidence type="ECO:0000256" key="4">
    <source>
        <dbReference type="ARBA" id="ARBA00022989"/>
    </source>
</evidence>
<dbReference type="GO" id="GO:0005886">
    <property type="term" value="C:plasma membrane"/>
    <property type="evidence" value="ECO:0007669"/>
    <property type="project" value="UniProtKB-SubCell"/>
</dbReference>
<feature type="transmembrane region" description="Helical" evidence="6">
    <location>
        <begin position="346"/>
        <end position="368"/>
    </location>
</feature>
<dbReference type="PANTHER" id="PTHR30250:SF11">
    <property type="entry name" value="O-ANTIGEN TRANSPORTER-RELATED"/>
    <property type="match status" value="1"/>
</dbReference>
<feature type="transmembrane region" description="Helical" evidence="6">
    <location>
        <begin position="374"/>
        <end position="395"/>
    </location>
</feature>
<dbReference type="AlphaFoldDB" id="A0A381V2A3"/>
<dbReference type="EMBL" id="UINC01007661">
    <property type="protein sequence ID" value="SVA34490.1"/>
    <property type="molecule type" value="Genomic_DNA"/>
</dbReference>
<feature type="transmembrane region" description="Helical" evidence="6">
    <location>
        <begin position="162"/>
        <end position="183"/>
    </location>
</feature>
<keyword evidence="4 6" id="KW-1133">Transmembrane helix</keyword>
<reference evidence="7" key="1">
    <citation type="submission" date="2018-05" db="EMBL/GenBank/DDBJ databases">
        <authorList>
            <person name="Lanie J.A."/>
            <person name="Ng W.-L."/>
            <person name="Kazmierczak K.M."/>
            <person name="Andrzejewski T.M."/>
            <person name="Davidsen T.M."/>
            <person name="Wayne K.J."/>
            <person name="Tettelin H."/>
            <person name="Glass J.I."/>
            <person name="Rusch D."/>
            <person name="Podicherti R."/>
            <person name="Tsui H.-C.T."/>
            <person name="Winkler M.E."/>
        </authorList>
    </citation>
    <scope>NUCLEOTIDE SEQUENCE</scope>
</reference>
<evidence type="ECO:0000313" key="7">
    <source>
        <dbReference type="EMBL" id="SVA34490.1"/>
    </source>
</evidence>
<comment type="subcellular location">
    <subcellularLocation>
        <location evidence="1">Cell membrane</location>
        <topology evidence="1">Multi-pass membrane protein</topology>
    </subcellularLocation>
</comment>
<proteinExistence type="predicted"/>
<feature type="transmembrane region" description="Helical" evidence="6">
    <location>
        <begin position="402"/>
        <end position="423"/>
    </location>
</feature>
<feature type="transmembrane region" description="Helical" evidence="6">
    <location>
        <begin position="189"/>
        <end position="212"/>
    </location>
</feature>
<feature type="transmembrane region" description="Helical" evidence="6">
    <location>
        <begin position="233"/>
        <end position="256"/>
    </location>
</feature>
<name>A0A381V2A3_9ZZZZ</name>
<evidence type="ECO:0000256" key="3">
    <source>
        <dbReference type="ARBA" id="ARBA00022692"/>
    </source>
</evidence>
<evidence type="ECO:0000256" key="6">
    <source>
        <dbReference type="SAM" id="Phobius"/>
    </source>
</evidence>
<evidence type="ECO:0000256" key="5">
    <source>
        <dbReference type="ARBA" id="ARBA00023136"/>
    </source>
</evidence>
<feature type="transmembrane region" description="Helical" evidence="6">
    <location>
        <begin position="136"/>
        <end position="155"/>
    </location>
</feature>
<keyword evidence="3 6" id="KW-0812">Transmembrane</keyword>
<dbReference type="InterPro" id="IPR002797">
    <property type="entry name" value="Polysacc_synth"/>
</dbReference>
<evidence type="ECO:0000256" key="2">
    <source>
        <dbReference type="ARBA" id="ARBA00022475"/>
    </source>
</evidence>
<feature type="transmembrane region" description="Helical" evidence="6">
    <location>
        <begin position="309"/>
        <end position="334"/>
    </location>
</feature>
<organism evidence="7">
    <name type="scientific">marine metagenome</name>
    <dbReference type="NCBI Taxonomy" id="408172"/>
    <lineage>
        <taxon>unclassified sequences</taxon>
        <taxon>metagenomes</taxon>
        <taxon>ecological metagenomes</taxon>
    </lineage>
</organism>
<accession>A0A381V2A3</accession>
<protein>
    <recommendedName>
        <fullName evidence="8">Polysaccharide biosynthesis protein C-terminal domain-containing protein</fullName>
    </recommendedName>
</protein>
<feature type="transmembrane region" description="Helical" evidence="6">
    <location>
        <begin position="101"/>
        <end position="130"/>
    </location>
</feature>
<keyword evidence="2" id="KW-1003">Cell membrane</keyword>
<evidence type="ECO:0000256" key="1">
    <source>
        <dbReference type="ARBA" id="ARBA00004651"/>
    </source>
</evidence>
<keyword evidence="5 6" id="KW-0472">Membrane</keyword>
<dbReference type="PANTHER" id="PTHR30250">
    <property type="entry name" value="PST FAMILY PREDICTED COLANIC ACID TRANSPORTER"/>
    <property type="match status" value="1"/>
</dbReference>